<feature type="compositionally biased region" description="Basic and acidic residues" evidence="1">
    <location>
        <begin position="53"/>
        <end position="65"/>
    </location>
</feature>
<protein>
    <submittedName>
        <fullName evidence="2">Uncharacterized protein</fullName>
    </submittedName>
</protein>
<feature type="region of interest" description="Disordered" evidence="1">
    <location>
        <begin position="168"/>
        <end position="264"/>
    </location>
</feature>
<feature type="compositionally biased region" description="Pro residues" evidence="1">
    <location>
        <begin position="678"/>
        <end position="689"/>
    </location>
</feature>
<name>A0A511KD80_RHOTO</name>
<feature type="compositionally biased region" description="Basic and acidic residues" evidence="1">
    <location>
        <begin position="243"/>
        <end position="259"/>
    </location>
</feature>
<feature type="compositionally biased region" description="Pro residues" evidence="1">
    <location>
        <begin position="717"/>
        <end position="726"/>
    </location>
</feature>
<dbReference type="OrthoDB" id="2530083at2759"/>
<feature type="compositionally biased region" description="Basic and acidic residues" evidence="1">
    <location>
        <begin position="224"/>
        <end position="234"/>
    </location>
</feature>
<reference evidence="2 3" key="1">
    <citation type="submission" date="2019-07" db="EMBL/GenBank/DDBJ databases">
        <title>Rhodotorula toruloides NBRC10032 genome sequencing.</title>
        <authorList>
            <person name="Shida Y."/>
            <person name="Takaku H."/>
            <person name="Ogasawara W."/>
            <person name="Mori K."/>
        </authorList>
    </citation>
    <scope>NUCLEOTIDE SEQUENCE [LARGE SCALE GENOMIC DNA]</scope>
    <source>
        <strain evidence="2 3">NBRC10032</strain>
    </source>
</reference>
<feature type="compositionally biased region" description="Acidic residues" evidence="1">
    <location>
        <begin position="348"/>
        <end position="363"/>
    </location>
</feature>
<sequence length="791" mass="86467">MARQLKVRKRRRRSGGREGAGVKRRKATRDEETPEVEEEGEKERIKRQKGKGKAVDPPDKPDGPKKKSKKRVRIATPAPASSDGDGTDYAPSDGGASDEAEVVVRSNDGGEVENDDWTDLLGIPSAQTVRGRKYWRLLDQGIYRSALHDAARGEMDVGKALVQWEALRRRREEEEEVAEEKWRELQRERGDVGKGTKRKDTDADEEGDRSRSGTPAAGTKKKRGSESTPHDPYRSLRPFPLSRDPKIDDADDPRHRLEYDSDGAEVLPLPSSVALAKMARWPLHSSVLGSADVEPDSLKDVLAAEYERVYRRTRPGIPRIRERGPRSAYALDGPLTPSDPSAHADFDSSSDADSDPLDSDDDSPSPPSSLLALPSLLSQVLTRLADCVPKSPFPAYDYWSTRERDEEGTKDDAKRGVERERRAVGWEEVVEVVREIGIHERRVCGGWLAPARRWKLTAFGADAALSTSSLPTSSHSSVPPAVLPSPFLQSADTTWCRFQAGCGEMEGEGEKWYWSAQLAHRQQHAQSTHGDSDPLAFLSAKPYLDTVRDTMPAFAQSTTASSTASGSASTPKAPAAIPWSQPRRASLASTYSSGSSTGYEDEDRDAYGFSSEDDDEFLVTPPFPAVDSSSASSNASAKGKAKAIVDLSAPFGSISLAAVAEDDDADVWPQPVSSLPDVPSPARLPPPALPLVSHPAPKPATAVVAPDSHPHAQTRPRPQPSPPTQPSPEEAYRGRSRWPRLLWRSDIDVDSLRVLKNYHERAVGGPLPVLKGGMEQREVARWSRAMENAGL</sequence>
<feature type="region of interest" description="Disordered" evidence="1">
    <location>
        <begin position="556"/>
        <end position="635"/>
    </location>
</feature>
<dbReference type="AlphaFoldDB" id="A0A511KD80"/>
<evidence type="ECO:0000313" key="2">
    <source>
        <dbReference type="EMBL" id="GEM08333.1"/>
    </source>
</evidence>
<feature type="compositionally biased region" description="Low complexity" evidence="1">
    <location>
        <begin position="338"/>
        <end position="347"/>
    </location>
</feature>
<feature type="region of interest" description="Disordered" evidence="1">
    <location>
        <begin position="1"/>
        <end position="116"/>
    </location>
</feature>
<feature type="compositionally biased region" description="Low complexity" evidence="1">
    <location>
        <begin position="690"/>
        <end position="706"/>
    </location>
</feature>
<dbReference type="Proteomes" id="UP000321518">
    <property type="component" value="Unassembled WGS sequence"/>
</dbReference>
<feature type="compositionally biased region" description="Low complexity" evidence="1">
    <location>
        <begin position="589"/>
        <end position="598"/>
    </location>
</feature>
<evidence type="ECO:0000313" key="3">
    <source>
        <dbReference type="Proteomes" id="UP000321518"/>
    </source>
</evidence>
<proteinExistence type="predicted"/>
<gene>
    <name evidence="2" type="ORF">Rt10032_c05g2350</name>
</gene>
<accession>A0A511KD80</accession>
<feature type="region of interest" description="Disordered" evidence="1">
    <location>
        <begin position="668"/>
        <end position="734"/>
    </location>
</feature>
<evidence type="ECO:0000256" key="1">
    <source>
        <dbReference type="SAM" id="MobiDB-lite"/>
    </source>
</evidence>
<feature type="region of interest" description="Disordered" evidence="1">
    <location>
        <begin position="313"/>
        <end position="371"/>
    </location>
</feature>
<dbReference type="EMBL" id="BJWK01000005">
    <property type="protein sequence ID" value="GEM08333.1"/>
    <property type="molecule type" value="Genomic_DNA"/>
</dbReference>
<feature type="compositionally biased region" description="Basic and acidic residues" evidence="1">
    <location>
        <begin position="179"/>
        <end position="201"/>
    </location>
</feature>
<feature type="compositionally biased region" description="Low complexity" evidence="1">
    <location>
        <begin position="556"/>
        <end position="576"/>
    </location>
</feature>
<comment type="caution">
    <text evidence="2">The sequence shown here is derived from an EMBL/GenBank/DDBJ whole genome shotgun (WGS) entry which is preliminary data.</text>
</comment>
<organism evidence="2 3">
    <name type="scientific">Rhodotorula toruloides</name>
    <name type="common">Yeast</name>
    <name type="synonym">Rhodosporidium toruloides</name>
    <dbReference type="NCBI Taxonomy" id="5286"/>
    <lineage>
        <taxon>Eukaryota</taxon>
        <taxon>Fungi</taxon>
        <taxon>Dikarya</taxon>
        <taxon>Basidiomycota</taxon>
        <taxon>Pucciniomycotina</taxon>
        <taxon>Microbotryomycetes</taxon>
        <taxon>Sporidiobolales</taxon>
        <taxon>Sporidiobolaceae</taxon>
        <taxon>Rhodotorula</taxon>
    </lineage>
</organism>
<feature type="compositionally biased region" description="Basic residues" evidence="1">
    <location>
        <begin position="1"/>
        <end position="14"/>
    </location>
</feature>